<keyword evidence="3" id="KW-1185">Reference proteome</keyword>
<gene>
    <name evidence="2" type="ORF">BVG16_10330</name>
</gene>
<organism evidence="2 3">
    <name type="scientific">Paenibacillus selenitireducens</name>
    <dbReference type="NCBI Taxonomy" id="1324314"/>
    <lineage>
        <taxon>Bacteria</taxon>
        <taxon>Bacillati</taxon>
        <taxon>Bacillota</taxon>
        <taxon>Bacilli</taxon>
        <taxon>Bacillales</taxon>
        <taxon>Paenibacillaceae</taxon>
        <taxon>Paenibacillus</taxon>
    </lineage>
</organism>
<evidence type="ECO:0000313" key="2">
    <source>
        <dbReference type="EMBL" id="OPA79459.1"/>
    </source>
</evidence>
<accession>A0A1T2XHU2</accession>
<dbReference type="AlphaFoldDB" id="A0A1T2XHU2"/>
<proteinExistence type="predicted"/>
<comment type="caution">
    <text evidence="2">The sequence shown here is derived from an EMBL/GenBank/DDBJ whole genome shotgun (WGS) entry which is preliminary data.</text>
</comment>
<feature type="compositionally biased region" description="Basic residues" evidence="1">
    <location>
        <begin position="33"/>
        <end position="46"/>
    </location>
</feature>
<name>A0A1T2XHU2_9BACL</name>
<dbReference type="Proteomes" id="UP000190188">
    <property type="component" value="Unassembled WGS sequence"/>
</dbReference>
<sequence length="62" mass="7154">MYRQLLMDDSVRSLFLGGERQNTKTPEHQNTKTPKHQNTKTPKHQNTKTPRPLDQSITLVPA</sequence>
<evidence type="ECO:0000256" key="1">
    <source>
        <dbReference type="SAM" id="MobiDB-lite"/>
    </source>
</evidence>
<feature type="compositionally biased region" description="Basic and acidic residues" evidence="1">
    <location>
        <begin position="21"/>
        <end position="30"/>
    </location>
</feature>
<dbReference type="STRING" id="1324314.BVG16_10330"/>
<dbReference type="EMBL" id="MSZX01000003">
    <property type="protein sequence ID" value="OPA79459.1"/>
    <property type="molecule type" value="Genomic_DNA"/>
</dbReference>
<evidence type="ECO:0000313" key="3">
    <source>
        <dbReference type="Proteomes" id="UP000190188"/>
    </source>
</evidence>
<feature type="region of interest" description="Disordered" evidence="1">
    <location>
        <begin position="1"/>
        <end position="62"/>
    </location>
</feature>
<protein>
    <submittedName>
        <fullName evidence="2">Uncharacterized protein</fullName>
    </submittedName>
</protein>
<reference evidence="2 3" key="1">
    <citation type="submission" date="2017-01" db="EMBL/GenBank/DDBJ databases">
        <title>Genome analysis of Paenibacillus selenitrireducens ES3-24.</title>
        <authorList>
            <person name="Xu D."/>
            <person name="Yao R."/>
            <person name="Zheng S."/>
        </authorList>
    </citation>
    <scope>NUCLEOTIDE SEQUENCE [LARGE SCALE GENOMIC DNA]</scope>
    <source>
        <strain evidence="2 3">ES3-24</strain>
    </source>
</reference>